<sequence length="496" mass="53650">MSQPRFTQGSTMKHIIVMSLSNAAGITTLFIVDLLDLFFLSLLGEKFLAAAIGYAGTILFLTSSLGIGLSIAAGALVSRAIGSHDRERACQYQVNICFLVLFISITLALVIWLLIPQLLTLLGATGQVHDLAVRYLNILIPSMPLVSLAMTLGAGLRAVGDAKLSMTSSLCAGAVNAVLDPILIFLLDLNIEGAAIASVMARVTLFSVVCYGIFRKHKLYSPFRFILFNSDLKNIMSIALPAIGTNLAMPFSSAWMVRYMSQYGDSYVAGYSIINRLVPVAFGVIFALSGAVGPIVGQNFGARLIGRVRESFRNAIFFTVIYVILISVVLFLLQDILIEVFRAKRQAASLVSFFCTWIAISFVFTGCLFVTNAVFNNLGKPGYSTLLNWGRATLGTLPFIWLASESMGAYGVLVGQAAGGVLFSVIAIWLGFRTIDSIDCKVTRQNMIASIMTHQDETMTCAFNPMSSECSQLAQMAEEGECEEACNLPDKAKQVS</sequence>
<feature type="transmembrane region" description="Helical" evidence="7">
    <location>
        <begin position="96"/>
        <end position="115"/>
    </location>
</feature>
<evidence type="ECO:0000256" key="3">
    <source>
        <dbReference type="ARBA" id="ARBA00022475"/>
    </source>
</evidence>
<evidence type="ECO:0000256" key="5">
    <source>
        <dbReference type="ARBA" id="ARBA00022989"/>
    </source>
</evidence>
<comment type="caution">
    <text evidence="8">The sequence shown here is derived from an EMBL/GenBank/DDBJ whole genome shotgun (WGS) entry which is preliminary data.</text>
</comment>
<reference evidence="8 9" key="1">
    <citation type="submission" date="2014-06" db="EMBL/GenBank/DDBJ databases">
        <title>Whole Genome Sequences of Three Symbiotic Endozoicomonas Bacteria.</title>
        <authorList>
            <person name="Neave M.J."/>
            <person name="Apprill A."/>
            <person name="Voolstra C.R."/>
        </authorList>
    </citation>
    <scope>NUCLEOTIDE SEQUENCE [LARGE SCALE GENOMIC DNA]</scope>
    <source>
        <strain evidence="8 9">DSM 25634</strain>
    </source>
</reference>
<gene>
    <name evidence="8" type="ORF">GZ78_15435</name>
</gene>
<evidence type="ECO:0000313" key="9">
    <source>
        <dbReference type="Proteomes" id="UP000028073"/>
    </source>
</evidence>
<feature type="transmembrane region" description="Helical" evidence="7">
    <location>
        <begin position="277"/>
        <end position="296"/>
    </location>
</feature>
<dbReference type="Pfam" id="PF01554">
    <property type="entry name" value="MatE"/>
    <property type="match status" value="2"/>
</dbReference>
<proteinExistence type="predicted"/>
<dbReference type="InterPro" id="IPR048279">
    <property type="entry name" value="MdtK-like"/>
</dbReference>
<feature type="transmembrane region" description="Helical" evidence="7">
    <location>
        <begin position="193"/>
        <end position="214"/>
    </location>
</feature>
<feature type="transmembrane region" description="Helical" evidence="7">
    <location>
        <begin position="350"/>
        <end position="374"/>
    </location>
</feature>
<dbReference type="PANTHER" id="PTHR43549:SF2">
    <property type="entry name" value="MULTIDRUG RESISTANCE PROTEIN NORM-RELATED"/>
    <property type="match status" value="1"/>
</dbReference>
<dbReference type="Proteomes" id="UP000028073">
    <property type="component" value="Unassembled WGS sequence"/>
</dbReference>
<dbReference type="AlphaFoldDB" id="A0A081NFK0"/>
<feature type="transmembrane region" description="Helical" evidence="7">
    <location>
        <begin position="168"/>
        <end position="187"/>
    </location>
</feature>
<dbReference type="NCBIfam" id="TIGR00797">
    <property type="entry name" value="matE"/>
    <property type="match status" value="1"/>
</dbReference>
<dbReference type="GO" id="GO:0005886">
    <property type="term" value="C:plasma membrane"/>
    <property type="evidence" value="ECO:0007669"/>
    <property type="project" value="UniProtKB-SubCell"/>
</dbReference>
<dbReference type="RefSeq" id="WP_034837253.1">
    <property type="nucleotide sequence ID" value="NZ_JOKH01000003.1"/>
</dbReference>
<dbReference type="eggNOG" id="COG0534">
    <property type="taxonomic scope" value="Bacteria"/>
</dbReference>
<organism evidence="8 9">
    <name type="scientific">Endozoicomonas numazuensis</name>
    <dbReference type="NCBI Taxonomy" id="1137799"/>
    <lineage>
        <taxon>Bacteria</taxon>
        <taxon>Pseudomonadati</taxon>
        <taxon>Pseudomonadota</taxon>
        <taxon>Gammaproteobacteria</taxon>
        <taxon>Oceanospirillales</taxon>
        <taxon>Endozoicomonadaceae</taxon>
        <taxon>Endozoicomonas</taxon>
    </lineage>
</organism>
<protein>
    <submittedName>
        <fullName evidence="8">Multidrug transporter MatE</fullName>
    </submittedName>
</protein>
<dbReference type="STRING" id="1137799.GZ78_15435"/>
<evidence type="ECO:0000256" key="1">
    <source>
        <dbReference type="ARBA" id="ARBA00004429"/>
    </source>
</evidence>
<evidence type="ECO:0000256" key="4">
    <source>
        <dbReference type="ARBA" id="ARBA00022692"/>
    </source>
</evidence>
<feature type="transmembrane region" description="Helical" evidence="7">
    <location>
        <begin position="52"/>
        <end position="76"/>
    </location>
</feature>
<comment type="subcellular location">
    <subcellularLocation>
        <location evidence="1">Cell inner membrane</location>
        <topology evidence="1">Multi-pass membrane protein</topology>
    </subcellularLocation>
</comment>
<dbReference type="EMBL" id="JOKH01000003">
    <property type="protein sequence ID" value="KEQ17223.1"/>
    <property type="molecule type" value="Genomic_DNA"/>
</dbReference>
<feature type="transmembrane region" description="Helical" evidence="7">
    <location>
        <begin position="135"/>
        <end position="156"/>
    </location>
</feature>
<dbReference type="OrthoDB" id="9806302at2"/>
<dbReference type="PIRSF" id="PIRSF006603">
    <property type="entry name" value="DinF"/>
    <property type="match status" value="1"/>
</dbReference>
<keyword evidence="3" id="KW-1003">Cell membrane</keyword>
<keyword evidence="4 7" id="KW-0812">Transmembrane</keyword>
<name>A0A081NFK0_9GAMM</name>
<evidence type="ECO:0000256" key="2">
    <source>
        <dbReference type="ARBA" id="ARBA00022448"/>
    </source>
</evidence>
<keyword evidence="9" id="KW-1185">Reference proteome</keyword>
<feature type="transmembrane region" description="Helical" evidence="7">
    <location>
        <begin position="316"/>
        <end position="338"/>
    </location>
</feature>
<feature type="transmembrane region" description="Helical" evidence="7">
    <location>
        <begin position="386"/>
        <end position="403"/>
    </location>
</feature>
<dbReference type="GO" id="GO:0042910">
    <property type="term" value="F:xenobiotic transmembrane transporter activity"/>
    <property type="evidence" value="ECO:0007669"/>
    <property type="project" value="InterPro"/>
</dbReference>
<feature type="transmembrane region" description="Helical" evidence="7">
    <location>
        <begin position="409"/>
        <end position="432"/>
    </location>
</feature>
<dbReference type="GO" id="GO:0015297">
    <property type="term" value="F:antiporter activity"/>
    <property type="evidence" value="ECO:0007669"/>
    <property type="project" value="InterPro"/>
</dbReference>
<keyword evidence="2" id="KW-0813">Transport</keyword>
<evidence type="ECO:0000313" key="8">
    <source>
        <dbReference type="EMBL" id="KEQ17223.1"/>
    </source>
</evidence>
<evidence type="ECO:0000256" key="7">
    <source>
        <dbReference type="SAM" id="Phobius"/>
    </source>
</evidence>
<accession>A0A081NFK0</accession>
<keyword evidence="6 7" id="KW-0472">Membrane</keyword>
<feature type="transmembrane region" description="Helical" evidence="7">
    <location>
        <begin position="12"/>
        <end position="32"/>
    </location>
</feature>
<keyword evidence="5 7" id="KW-1133">Transmembrane helix</keyword>
<evidence type="ECO:0000256" key="6">
    <source>
        <dbReference type="ARBA" id="ARBA00023136"/>
    </source>
</evidence>
<feature type="transmembrane region" description="Helical" evidence="7">
    <location>
        <begin position="235"/>
        <end position="257"/>
    </location>
</feature>
<dbReference type="InterPro" id="IPR052031">
    <property type="entry name" value="Membrane_Transporter-Flippase"/>
</dbReference>
<dbReference type="PANTHER" id="PTHR43549">
    <property type="entry name" value="MULTIDRUG RESISTANCE PROTEIN YPNP-RELATED"/>
    <property type="match status" value="1"/>
</dbReference>
<dbReference type="InterPro" id="IPR002528">
    <property type="entry name" value="MATE_fam"/>
</dbReference>